<organism evidence="1 2">
    <name type="scientific">Leptospira interrogans serovar Zanoni str. LT2156</name>
    <dbReference type="NCBI Taxonomy" id="1001601"/>
    <lineage>
        <taxon>Bacteria</taxon>
        <taxon>Pseudomonadati</taxon>
        <taxon>Spirochaetota</taxon>
        <taxon>Spirochaetia</taxon>
        <taxon>Leptospirales</taxon>
        <taxon>Leptospiraceae</taxon>
        <taxon>Leptospira</taxon>
    </lineage>
</organism>
<reference evidence="1 2" key="1">
    <citation type="submission" date="2013-01" db="EMBL/GenBank/DDBJ databases">
        <authorList>
            <person name="Harkins D.M."/>
            <person name="Durkin A.S."/>
            <person name="Brinkac L.M."/>
            <person name="Haft D.H."/>
            <person name="Selengut J.D."/>
            <person name="Sanka R."/>
            <person name="DePew J."/>
            <person name="Purushe J."/>
            <person name="Tulsiani S.M."/>
            <person name="Graham G.C."/>
            <person name="Burns M.-A."/>
            <person name="Dohnt M.F."/>
            <person name="Smythe L.D."/>
            <person name="McKay D.B."/>
            <person name="Craig S.B."/>
            <person name="Vinetz J.M."/>
            <person name="Sutton G.G."/>
            <person name="Nierman W.C."/>
            <person name="Fouts D.E."/>
        </authorList>
    </citation>
    <scope>NUCLEOTIDE SEQUENCE [LARGE SCALE GENOMIC DNA]</scope>
    <source>
        <strain evidence="1 2">LT2156</strain>
    </source>
</reference>
<dbReference type="AlphaFoldDB" id="M6HJI8"/>
<gene>
    <name evidence="1" type="ORF">LEP1GSC158_2708</name>
</gene>
<evidence type="ECO:0000313" key="1">
    <source>
        <dbReference type="EMBL" id="EMM97300.1"/>
    </source>
</evidence>
<name>M6HJI8_LEPIR</name>
<dbReference type="Proteomes" id="UP000012089">
    <property type="component" value="Unassembled WGS sequence"/>
</dbReference>
<sequence length="41" mass="4907">MSLKNSEELEQKAWSSQHRILFKFFTLNLQDGCVNDWIVFC</sequence>
<comment type="caution">
    <text evidence="1">The sequence shown here is derived from an EMBL/GenBank/DDBJ whole genome shotgun (WGS) entry which is preliminary data.</text>
</comment>
<accession>M6HJI8</accession>
<protein>
    <submittedName>
        <fullName evidence="1">Uncharacterized protein</fullName>
    </submittedName>
</protein>
<dbReference type="EMBL" id="AFMF02000017">
    <property type="protein sequence ID" value="EMM97300.1"/>
    <property type="molecule type" value="Genomic_DNA"/>
</dbReference>
<evidence type="ECO:0000313" key="2">
    <source>
        <dbReference type="Proteomes" id="UP000012089"/>
    </source>
</evidence>
<proteinExistence type="predicted"/>